<comment type="caution">
    <text evidence="2">The sequence shown here is derived from an EMBL/GenBank/DDBJ whole genome shotgun (WGS) entry which is preliminary data.</text>
</comment>
<keyword evidence="1" id="KW-0175">Coiled coil</keyword>
<organism evidence="2 3">
    <name type="scientific">Aduncisulcus paluster</name>
    <dbReference type="NCBI Taxonomy" id="2918883"/>
    <lineage>
        <taxon>Eukaryota</taxon>
        <taxon>Metamonada</taxon>
        <taxon>Carpediemonas-like organisms</taxon>
        <taxon>Aduncisulcus</taxon>
    </lineage>
</organism>
<keyword evidence="3" id="KW-1185">Reference proteome</keyword>
<evidence type="ECO:0008006" key="4">
    <source>
        <dbReference type="Google" id="ProtNLM"/>
    </source>
</evidence>
<evidence type="ECO:0000313" key="2">
    <source>
        <dbReference type="EMBL" id="GKT33435.1"/>
    </source>
</evidence>
<dbReference type="Pfam" id="PF12784">
    <property type="entry name" value="PDDEXK_2"/>
    <property type="match status" value="1"/>
</dbReference>
<evidence type="ECO:0000313" key="3">
    <source>
        <dbReference type="Proteomes" id="UP001057375"/>
    </source>
</evidence>
<protein>
    <recommendedName>
        <fullName evidence="4">PD-(D/E)XK nuclease family transposase</fullName>
    </recommendedName>
</protein>
<evidence type="ECO:0000256" key="1">
    <source>
        <dbReference type="SAM" id="Coils"/>
    </source>
</evidence>
<gene>
    <name evidence="2" type="ORF">ADUPG1_007345</name>
</gene>
<feature type="coiled-coil region" evidence="1">
    <location>
        <begin position="148"/>
        <end position="175"/>
    </location>
</feature>
<sequence>MVYYAARELCDQYTLSVKGEKRYADVPIIHVLAIACYEPKGFESRKTHSYIERWEILNSETKEIASDVFDWTYIYLPAFDKQVVKKDGAAKFTPKELLDGWLFFLSGQTPREADRIKLRPELVCGDPALESAFDRMVNLTKDERLKMRKETKRRADDQAAKIAELEDAKEKGRAEGEIIGELKFAIKRFMKGKEISEDLDEFSSIGLETLTKSWPSGVTQEQQLAFISELKKKNLLKAEVEEEKED</sequence>
<dbReference type="Proteomes" id="UP001057375">
    <property type="component" value="Unassembled WGS sequence"/>
</dbReference>
<proteinExistence type="predicted"/>
<accession>A0ABQ5KLR1</accession>
<name>A0ABQ5KLR1_9EUKA</name>
<dbReference type="EMBL" id="BQXS01010254">
    <property type="protein sequence ID" value="GKT33435.1"/>
    <property type="molecule type" value="Genomic_DNA"/>
</dbReference>
<reference evidence="2" key="1">
    <citation type="submission" date="2022-03" db="EMBL/GenBank/DDBJ databases">
        <title>Draft genome sequence of Aduncisulcus paluster, a free-living microaerophilic Fornicata.</title>
        <authorList>
            <person name="Yuyama I."/>
            <person name="Kume K."/>
            <person name="Tamura T."/>
            <person name="Inagaki Y."/>
            <person name="Hashimoto T."/>
        </authorList>
    </citation>
    <scope>NUCLEOTIDE SEQUENCE</scope>
    <source>
        <strain evidence="2">NY0171</strain>
    </source>
</reference>